<sequence>MNNKNVENVKKISVLILLNMMSYSVFAANSSRLDVKESSSNTSFGVTYSNSKTIGFYGQKVVSGHLSGGVELGFDVSAEGEGYDFSEDFAIDIGDTKKGDKTITDFYFSPYLTYGLPYHLGLSLGATIALQQDIAEYYDRYHILGTNGHYYVSNGNEAAFGVNVGATYSFKNLNISSKYDSLLGMVVGVGYTFE</sequence>
<proteinExistence type="predicted"/>
<evidence type="ECO:0000313" key="3">
    <source>
        <dbReference type="Proteomes" id="UP000318717"/>
    </source>
</evidence>
<evidence type="ECO:0000256" key="1">
    <source>
        <dbReference type="SAM" id="SignalP"/>
    </source>
</evidence>
<keyword evidence="3" id="KW-1185">Reference proteome</keyword>
<keyword evidence="1" id="KW-0732">Signal</keyword>
<comment type="caution">
    <text evidence="2">The sequence shown here is derived from an EMBL/GenBank/DDBJ whole genome shotgun (WGS) entry which is preliminary data.</text>
</comment>
<accession>A0A4Y3HWP9</accession>
<dbReference type="RefSeq" id="WP_141345900.1">
    <property type="nucleotide sequence ID" value="NZ_BJLF01000010.1"/>
</dbReference>
<gene>
    <name evidence="2" type="ORF">VIN01S_23010</name>
</gene>
<name>A0A4Y3HWP9_9VIBR</name>
<dbReference type="EMBL" id="BJLF01000010">
    <property type="protein sequence ID" value="GEA51497.1"/>
    <property type="molecule type" value="Genomic_DNA"/>
</dbReference>
<reference evidence="2 3" key="1">
    <citation type="submission" date="2019-06" db="EMBL/GenBank/DDBJ databases">
        <title>Whole genome shotgun sequence of Vibrio inusitatus NBRC 102082.</title>
        <authorList>
            <person name="Hosoyama A."/>
            <person name="Uohara A."/>
            <person name="Ohji S."/>
            <person name="Ichikawa N."/>
        </authorList>
    </citation>
    <scope>NUCLEOTIDE SEQUENCE [LARGE SCALE GENOMIC DNA]</scope>
    <source>
        <strain evidence="2 3">NBRC 102082</strain>
    </source>
</reference>
<organism evidence="2 3">
    <name type="scientific">Vibrio inusitatus NBRC 102082</name>
    <dbReference type="NCBI Taxonomy" id="1219070"/>
    <lineage>
        <taxon>Bacteria</taxon>
        <taxon>Pseudomonadati</taxon>
        <taxon>Pseudomonadota</taxon>
        <taxon>Gammaproteobacteria</taxon>
        <taxon>Vibrionales</taxon>
        <taxon>Vibrionaceae</taxon>
        <taxon>Vibrio</taxon>
    </lineage>
</organism>
<protein>
    <recommendedName>
        <fullName evidence="4">Outer membrane protein beta-barrel domain-containing protein</fullName>
    </recommendedName>
</protein>
<dbReference type="Proteomes" id="UP000318717">
    <property type="component" value="Unassembled WGS sequence"/>
</dbReference>
<evidence type="ECO:0008006" key="4">
    <source>
        <dbReference type="Google" id="ProtNLM"/>
    </source>
</evidence>
<feature type="chain" id="PRO_5021184906" description="Outer membrane protein beta-barrel domain-containing protein" evidence="1">
    <location>
        <begin position="28"/>
        <end position="194"/>
    </location>
</feature>
<dbReference type="AlphaFoldDB" id="A0A4Y3HWP9"/>
<feature type="signal peptide" evidence="1">
    <location>
        <begin position="1"/>
        <end position="27"/>
    </location>
</feature>
<evidence type="ECO:0000313" key="2">
    <source>
        <dbReference type="EMBL" id="GEA51497.1"/>
    </source>
</evidence>